<dbReference type="GO" id="GO:0046983">
    <property type="term" value="F:protein dimerization activity"/>
    <property type="evidence" value="ECO:0007669"/>
    <property type="project" value="InterPro"/>
</dbReference>
<dbReference type="SMART" id="SM00353">
    <property type="entry name" value="HLH"/>
    <property type="match status" value="1"/>
</dbReference>
<evidence type="ECO:0000256" key="1">
    <source>
        <dbReference type="ARBA" id="ARBA00007628"/>
    </source>
</evidence>
<keyword evidence="3" id="KW-0539">Nucleus</keyword>
<accession>A0A0V0J418</accession>
<feature type="region of interest" description="Disordered" evidence="5">
    <location>
        <begin position="424"/>
        <end position="448"/>
    </location>
</feature>
<feature type="compositionally biased region" description="Basic residues" evidence="5">
    <location>
        <begin position="99"/>
        <end position="111"/>
    </location>
</feature>
<dbReference type="SUPFAM" id="SSF47459">
    <property type="entry name" value="HLH, helix-loop-helix DNA-binding domain"/>
    <property type="match status" value="1"/>
</dbReference>
<reference evidence="7" key="1">
    <citation type="submission" date="2016-01" db="EMBL/GenBank/DDBJ databases">
        <title>Reference transcriptome for the parasite Schistocephalus solidus: insights into the molecular evolution of parasitism.</title>
        <authorList>
            <person name="Hebert F.O."/>
            <person name="Grambauer S."/>
            <person name="Barber I."/>
            <person name="Landry C.R."/>
            <person name="Aubin-Horth N."/>
        </authorList>
    </citation>
    <scope>NUCLEOTIDE SEQUENCE</scope>
</reference>
<keyword evidence="4" id="KW-0175">Coiled coil</keyword>
<dbReference type="GO" id="GO:0003700">
    <property type="term" value="F:DNA-binding transcription factor activity"/>
    <property type="evidence" value="ECO:0007669"/>
    <property type="project" value="TreeGrafter"/>
</dbReference>
<feature type="compositionally biased region" description="Acidic residues" evidence="5">
    <location>
        <begin position="14"/>
        <end position="46"/>
    </location>
</feature>
<dbReference type="GO" id="GO:0090575">
    <property type="term" value="C:RNA polymerase II transcription regulator complex"/>
    <property type="evidence" value="ECO:0007669"/>
    <property type="project" value="TreeGrafter"/>
</dbReference>
<dbReference type="AlphaFoldDB" id="A0A0V0J418"/>
<dbReference type="PANTHER" id="PTHR10328:SF10">
    <property type="entry name" value="MAX-LIKE PROTEIN 1"/>
    <property type="match status" value="1"/>
</dbReference>
<feature type="domain" description="BHLH" evidence="6">
    <location>
        <begin position="96"/>
        <end position="147"/>
    </location>
</feature>
<dbReference type="PANTHER" id="PTHR10328">
    <property type="entry name" value="PROTEIN MAX MYC-ASSOCIATED FACTOR X"/>
    <property type="match status" value="1"/>
</dbReference>
<feature type="region of interest" description="Disordered" evidence="5">
    <location>
        <begin position="1"/>
        <end position="112"/>
    </location>
</feature>
<dbReference type="InterPro" id="IPR011598">
    <property type="entry name" value="bHLH_dom"/>
</dbReference>
<comment type="similarity">
    <text evidence="1">Belongs to the MAX family.</text>
</comment>
<evidence type="ECO:0000313" key="7">
    <source>
        <dbReference type="EMBL" id="JAP60357.1"/>
    </source>
</evidence>
<protein>
    <recommendedName>
        <fullName evidence="6">BHLH domain-containing protein</fullName>
    </recommendedName>
</protein>
<evidence type="ECO:0000256" key="2">
    <source>
        <dbReference type="ARBA" id="ARBA00023125"/>
    </source>
</evidence>
<dbReference type="CDD" id="cd11406">
    <property type="entry name" value="bHLHzip_Max"/>
    <property type="match status" value="1"/>
</dbReference>
<dbReference type="GO" id="GO:0003677">
    <property type="term" value="F:DNA binding"/>
    <property type="evidence" value="ECO:0007669"/>
    <property type="project" value="UniProtKB-KW"/>
</dbReference>
<evidence type="ECO:0000256" key="5">
    <source>
        <dbReference type="SAM" id="MobiDB-lite"/>
    </source>
</evidence>
<evidence type="ECO:0000256" key="4">
    <source>
        <dbReference type="SAM" id="Coils"/>
    </source>
</evidence>
<name>A0A0V0J418_SCHSO</name>
<evidence type="ECO:0000256" key="3">
    <source>
        <dbReference type="ARBA" id="ARBA00023242"/>
    </source>
</evidence>
<feature type="region of interest" description="Disordered" evidence="5">
    <location>
        <begin position="341"/>
        <end position="362"/>
    </location>
</feature>
<feature type="region of interest" description="Disordered" evidence="5">
    <location>
        <begin position="235"/>
        <end position="257"/>
    </location>
</feature>
<feature type="compositionally biased region" description="Low complexity" evidence="5">
    <location>
        <begin position="236"/>
        <end position="255"/>
    </location>
</feature>
<feature type="compositionally biased region" description="Basic and acidic residues" evidence="5">
    <location>
        <begin position="47"/>
        <end position="62"/>
    </location>
</feature>
<feature type="compositionally biased region" description="Polar residues" evidence="5">
    <location>
        <begin position="352"/>
        <end position="362"/>
    </location>
</feature>
<dbReference type="GO" id="GO:0045944">
    <property type="term" value="P:positive regulation of transcription by RNA polymerase II"/>
    <property type="evidence" value="ECO:0007669"/>
    <property type="project" value="TreeGrafter"/>
</dbReference>
<dbReference type="Pfam" id="PF00010">
    <property type="entry name" value="HLH"/>
    <property type="match status" value="1"/>
</dbReference>
<organism evidence="7">
    <name type="scientific">Schistocephalus solidus</name>
    <name type="common">Tapeworm</name>
    <dbReference type="NCBI Taxonomy" id="70667"/>
    <lineage>
        <taxon>Eukaryota</taxon>
        <taxon>Metazoa</taxon>
        <taxon>Spiralia</taxon>
        <taxon>Lophotrochozoa</taxon>
        <taxon>Platyhelminthes</taxon>
        <taxon>Cestoda</taxon>
        <taxon>Eucestoda</taxon>
        <taxon>Diphyllobothriidea</taxon>
        <taxon>Diphyllobothriidae</taxon>
        <taxon>Schistocephalus</taxon>
    </lineage>
</organism>
<keyword evidence="2" id="KW-0238">DNA-binding</keyword>
<feature type="coiled-coil region" evidence="4">
    <location>
        <begin position="158"/>
        <end position="185"/>
    </location>
</feature>
<dbReference type="InterPro" id="IPR036638">
    <property type="entry name" value="HLH_DNA-bd_sf"/>
</dbReference>
<dbReference type="EMBL" id="GEEE01002868">
    <property type="protein sequence ID" value="JAP60357.1"/>
    <property type="molecule type" value="Transcribed_RNA"/>
</dbReference>
<evidence type="ECO:0000259" key="6">
    <source>
        <dbReference type="PROSITE" id="PS50888"/>
    </source>
</evidence>
<proteinExistence type="inferred from homology"/>
<dbReference type="PROSITE" id="PS50888">
    <property type="entry name" value="BHLH"/>
    <property type="match status" value="1"/>
</dbReference>
<dbReference type="Gene3D" id="4.10.280.10">
    <property type="entry name" value="Helix-loop-helix DNA-binding domain"/>
    <property type="match status" value="1"/>
</dbReference>
<gene>
    <name evidence="7" type="ORF">TR104301</name>
</gene>
<sequence length="522" mass="54505">MTHYRPGPKIPQPYEEEYGEDDDLDDDDVDGYDCLSDYDEDLEYTEGSEKRESYGRSQHCCDETGNSKSGGRNTDMRRHRSISEGCPRVVEPSDDNRRDHHNHLERKRRASIKGSYSDLREAIPGLRGSKASRAVTLQRAVEYIEELHRRNREHTLCVDTLTRQNEALDRQIQDLSRDCQLIDEDEYAAVTAFGRGPSTAGPPAAFGQTAPFSGSGIGANGTGGFNVRFVASTAQPANSNSGSSATSPSGGSSTGYPVVRVFAQDSPSTDASTPNSSAVAPANPGIAQLSYAALQIQQPQPVSGTATATATVNATTAVAHNVATANSCTTTSSSARFIPPQTAASAEPVGSGSANTGTGSRLSAPITSMSVSVASLGQQRTRVLPTVASTTVSSSSASSTMASVKTIKYASPIVVVTQQPSVGRRIAATHQQSQQSTPSGGGDHEAPTAPVAVATLGSFPLETAVMKARSYVRTAPGAVGAEVLPTTAETLTPNTAGTPPAVTASRRVVIISAQDPPTSSTS</sequence>